<dbReference type="InterPro" id="IPR007227">
    <property type="entry name" value="Cell_shape_determining_MreD"/>
</dbReference>
<organism evidence="10 12">
    <name type="scientific">Anaerotignum propionicum DSM 1682</name>
    <dbReference type="NCBI Taxonomy" id="991789"/>
    <lineage>
        <taxon>Bacteria</taxon>
        <taxon>Bacillati</taxon>
        <taxon>Bacillota</taxon>
        <taxon>Clostridia</taxon>
        <taxon>Lachnospirales</taxon>
        <taxon>Anaerotignaceae</taxon>
        <taxon>Anaerotignum</taxon>
    </lineage>
</organism>
<evidence type="ECO:0000256" key="1">
    <source>
        <dbReference type="ARBA" id="ARBA00004651"/>
    </source>
</evidence>
<name>A0A0X8V7S7_ANAPI</name>
<accession>A0A0X8V7S7</accession>
<dbReference type="Proteomes" id="UP000184204">
    <property type="component" value="Unassembled WGS sequence"/>
</dbReference>
<dbReference type="Proteomes" id="UP000068026">
    <property type="component" value="Chromosome"/>
</dbReference>
<dbReference type="KEGG" id="cpro:CPRO_01020"/>
<protein>
    <submittedName>
        <fullName evidence="10">Rod shape-determining protein MreD</fullName>
    </submittedName>
</protein>
<comment type="similarity">
    <text evidence="2">Belongs to the MreD family.</text>
</comment>
<keyword evidence="6 8" id="KW-1133">Transmembrane helix</keyword>
<evidence type="ECO:0000313" key="9">
    <source>
        <dbReference type="EMBL" id="AMJ39726.1"/>
    </source>
</evidence>
<feature type="transmembrane region" description="Helical" evidence="8">
    <location>
        <begin position="24"/>
        <end position="44"/>
    </location>
</feature>
<evidence type="ECO:0000256" key="8">
    <source>
        <dbReference type="SAM" id="Phobius"/>
    </source>
</evidence>
<evidence type="ECO:0000256" key="6">
    <source>
        <dbReference type="ARBA" id="ARBA00022989"/>
    </source>
</evidence>
<feature type="transmembrane region" description="Helical" evidence="8">
    <location>
        <begin position="126"/>
        <end position="149"/>
    </location>
</feature>
<evidence type="ECO:0000313" key="10">
    <source>
        <dbReference type="EMBL" id="SHE29503.1"/>
    </source>
</evidence>
<evidence type="ECO:0000256" key="5">
    <source>
        <dbReference type="ARBA" id="ARBA00022960"/>
    </source>
</evidence>
<keyword evidence="4 8" id="KW-0812">Transmembrane</keyword>
<evidence type="ECO:0000256" key="3">
    <source>
        <dbReference type="ARBA" id="ARBA00022475"/>
    </source>
</evidence>
<comment type="subcellular location">
    <subcellularLocation>
        <location evidence="1">Cell membrane</location>
        <topology evidence="1">Multi-pass membrane protein</topology>
    </subcellularLocation>
</comment>
<evidence type="ECO:0000256" key="4">
    <source>
        <dbReference type="ARBA" id="ARBA00022692"/>
    </source>
</evidence>
<dbReference type="NCBIfam" id="TIGR03426">
    <property type="entry name" value="shape_MreD"/>
    <property type="match status" value="1"/>
</dbReference>
<dbReference type="GO" id="GO:0008360">
    <property type="term" value="P:regulation of cell shape"/>
    <property type="evidence" value="ECO:0007669"/>
    <property type="project" value="UniProtKB-KW"/>
</dbReference>
<evidence type="ECO:0000256" key="2">
    <source>
        <dbReference type="ARBA" id="ARBA00007776"/>
    </source>
</evidence>
<proteinExistence type="inferred from homology"/>
<keyword evidence="5" id="KW-0133">Cell shape</keyword>
<gene>
    <name evidence="9" type="ORF">CPRO_01020</name>
    <name evidence="10" type="ORF">SAMN02745151_00254</name>
</gene>
<dbReference type="Pfam" id="PF04093">
    <property type="entry name" value="MreD"/>
    <property type="match status" value="1"/>
</dbReference>
<evidence type="ECO:0000313" key="11">
    <source>
        <dbReference type="Proteomes" id="UP000068026"/>
    </source>
</evidence>
<reference evidence="10" key="4">
    <citation type="submission" date="2016-11" db="EMBL/GenBank/DDBJ databases">
        <authorList>
            <person name="Varghese N."/>
            <person name="Submissions S."/>
        </authorList>
    </citation>
    <scope>NUCLEOTIDE SEQUENCE</scope>
    <source>
        <strain evidence="10">DSM 1682</strain>
    </source>
</reference>
<keyword evidence="11" id="KW-1185">Reference proteome</keyword>
<dbReference type="GO" id="GO:0005886">
    <property type="term" value="C:plasma membrane"/>
    <property type="evidence" value="ECO:0007669"/>
    <property type="project" value="UniProtKB-SubCell"/>
</dbReference>
<dbReference type="EMBL" id="FQUA01000001">
    <property type="protein sequence ID" value="SHE29503.1"/>
    <property type="molecule type" value="Genomic_DNA"/>
</dbReference>
<feature type="transmembrane region" description="Helical" evidence="8">
    <location>
        <begin position="56"/>
        <end position="83"/>
    </location>
</feature>
<dbReference type="InterPro" id="IPR017225">
    <property type="entry name" value="Cell_shape_determin_MreD_prd"/>
</dbReference>
<reference evidence="11" key="2">
    <citation type="submission" date="2016-01" db="EMBL/GenBank/DDBJ databases">
        <authorList>
            <person name="Poehlein A."/>
            <person name="Schlien K."/>
            <person name="Gottschalk G."/>
            <person name="Buckel W."/>
            <person name="Daniel R."/>
        </authorList>
    </citation>
    <scope>NUCLEOTIDE SEQUENCE [LARGE SCALE GENOMIC DNA]</scope>
    <source>
        <strain evidence="11">X2</strain>
    </source>
</reference>
<dbReference type="OrthoDB" id="9796616at2"/>
<evidence type="ECO:0000256" key="7">
    <source>
        <dbReference type="ARBA" id="ARBA00023136"/>
    </source>
</evidence>
<dbReference type="EMBL" id="CP014223">
    <property type="protein sequence ID" value="AMJ39726.1"/>
    <property type="molecule type" value="Genomic_DNA"/>
</dbReference>
<keyword evidence="7 8" id="KW-0472">Membrane</keyword>
<dbReference type="RefSeq" id="WP_066046656.1">
    <property type="nucleotide sequence ID" value="NZ_CP014223.1"/>
</dbReference>
<keyword evidence="3" id="KW-1003">Cell membrane</keyword>
<dbReference type="AlphaFoldDB" id="A0A0X8V7S7"/>
<reference evidence="12" key="3">
    <citation type="submission" date="2016-11" db="EMBL/GenBank/DDBJ databases">
        <authorList>
            <person name="Jaros S."/>
            <person name="Januszkiewicz K."/>
            <person name="Wedrychowicz H."/>
        </authorList>
    </citation>
    <scope>NUCLEOTIDE SEQUENCE [LARGE SCALE GENOMIC DNA]</scope>
    <source>
        <strain evidence="12">DSM 1682</strain>
    </source>
</reference>
<evidence type="ECO:0000313" key="12">
    <source>
        <dbReference type="Proteomes" id="UP000184204"/>
    </source>
</evidence>
<sequence length="170" mass="19657">MRILVTALTILINFILQTTLFQHLAIQGIFPNTALIIVVSYALLRGSKEGCITGICTGLLFDIFFGTTKGYYFLLFLGISYFIGKSQKNFYRENYLLPIIFCTIAAGAYEFIHFSTELILRKDGNLLFFILKVFLPTIVYNAIVTVPIYRVLFGINEWLELKEKYRYRLF</sequence>
<reference evidence="9 11" key="1">
    <citation type="journal article" date="2016" name="Genome Announc.">
        <title>Complete Genome Sequence of the Amino Acid-Fermenting Clostridium propionicum X2 (DSM 1682).</title>
        <authorList>
            <person name="Poehlein A."/>
            <person name="Schlien K."/>
            <person name="Chowdhury N.P."/>
            <person name="Gottschalk G."/>
            <person name="Buckel W."/>
            <person name="Daniel R."/>
        </authorList>
    </citation>
    <scope>NUCLEOTIDE SEQUENCE [LARGE SCALE GENOMIC DNA]</scope>
    <source>
        <strain evidence="9 11">X2</strain>
    </source>
</reference>
<feature type="transmembrane region" description="Helical" evidence="8">
    <location>
        <begin position="95"/>
        <end position="114"/>
    </location>
</feature>
<dbReference type="PIRSF" id="PIRSF037497">
    <property type="entry name" value="MreD_Clostridium/Treponema_prd"/>
    <property type="match status" value="1"/>
</dbReference>